<evidence type="ECO:0000313" key="4">
    <source>
        <dbReference type="EMBL" id="KAK9053135.1"/>
    </source>
</evidence>
<comment type="caution">
    <text evidence="4">The sequence shown here is derived from an EMBL/GenBank/DDBJ whole genome shotgun (WGS) entry which is preliminary data.</text>
</comment>
<gene>
    <name evidence="4" type="ORF">SSX86_029765</name>
</gene>
<dbReference type="SUPFAM" id="SSF53098">
    <property type="entry name" value="Ribonuclease H-like"/>
    <property type="match status" value="1"/>
</dbReference>
<feature type="domain" description="DUF4371" evidence="3">
    <location>
        <begin position="141"/>
        <end position="351"/>
    </location>
</feature>
<keyword evidence="2" id="KW-1133">Transmembrane helix</keyword>
<evidence type="ECO:0000313" key="5">
    <source>
        <dbReference type="Proteomes" id="UP001408789"/>
    </source>
</evidence>
<keyword evidence="2" id="KW-0472">Membrane</keyword>
<sequence length="494" mass="56565">MDNHPPSLLPPAIHHSNPQTNHHHHLLQPPPPHLHPSLIPPPLHPHSSSGTPPVIAIASSSPLPPAYLGTLLPLHLQSPTAIPRGLWNPFAAPPAMMTTAPSSNSPVSEPFYRRYRYMHDGIQPGSDVLQPVEYNQVGTTQHRNALLLKENLLNQAAHIENVILKQNEELIIMKNRLRSKTTIDVIRWLTFQACALRGHDESSTSKNRGNFLEILELLASYNDEVANVILRNAPYNSEYTSSDIQREILSIIANKVRTNIRSEVGDSYFCVMVDESRDESKKEQIAIVLRFVDEKRLIREKFLDLVHVKDTLSASLRSSLWQQLLHYQFHVSKICGQGYDGASNMRGEWNGLQALVLKNCPYSYYVHCFAHRDPGFPLIMALLQILVAFGIVVWSRGFWKERNDQHYYTGRRKQSDIIVSDTDTYYRRLRTSIIAVAGYQRNKEANFNIEYKKIVRNRNKSVPVRLNYRGLKHFLEHVIRQSSHQLVEVYLVEN</sequence>
<accession>A0AAP0CFN8</accession>
<protein>
    <recommendedName>
        <fullName evidence="3">DUF4371 domain-containing protein</fullName>
    </recommendedName>
</protein>
<feature type="region of interest" description="Disordered" evidence="1">
    <location>
        <begin position="1"/>
        <end position="51"/>
    </location>
</feature>
<name>A0AAP0CFN8_9ASTR</name>
<evidence type="ECO:0000256" key="1">
    <source>
        <dbReference type="SAM" id="MobiDB-lite"/>
    </source>
</evidence>
<dbReference type="EMBL" id="JBCNJP010000027">
    <property type="protein sequence ID" value="KAK9053135.1"/>
    <property type="molecule type" value="Genomic_DNA"/>
</dbReference>
<feature type="transmembrane region" description="Helical" evidence="2">
    <location>
        <begin position="375"/>
        <end position="394"/>
    </location>
</feature>
<proteinExistence type="predicted"/>
<dbReference type="PANTHER" id="PTHR45749:SF37">
    <property type="entry name" value="OS05G0311600 PROTEIN"/>
    <property type="match status" value="1"/>
</dbReference>
<organism evidence="4 5">
    <name type="scientific">Deinandra increscens subsp. villosa</name>
    <dbReference type="NCBI Taxonomy" id="3103831"/>
    <lineage>
        <taxon>Eukaryota</taxon>
        <taxon>Viridiplantae</taxon>
        <taxon>Streptophyta</taxon>
        <taxon>Embryophyta</taxon>
        <taxon>Tracheophyta</taxon>
        <taxon>Spermatophyta</taxon>
        <taxon>Magnoliopsida</taxon>
        <taxon>eudicotyledons</taxon>
        <taxon>Gunneridae</taxon>
        <taxon>Pentapetalae</taxon>
        <taxon>asterids</taxon>
        <taxon>campanulids</taxon>
        <taxon>Asterales</taxon>
        <taxon>Asteraceae</taxon>
        <taxon>Asteroideae</taxon>
        <taxon>Heliantheae alliance</taxon>
        <taxon>Madieae</taxon>
        <taxon>Madiinae</taxon>
        <taxon>Deinandra</taxon>
    </lineage>
</organism>
<dbReference type="InterPro" id="IPR025398">
    <property type="entry name" value="DUF4371"/>
</dbReference>
<dbReference type="Proteomes" id="UP001408789">
    <property type="component" value="Unassembled WGS sequence"/>
</dbReference>
<reference evidence="4 5" key="1">
    <citation type="submission" date="2024-04" db="EMBL/GenBank/DDBJ databases">
        <title>The reference genome of an endangered Asteraceae, Deinandra increscens subsp. villosa, native to the Central Coast of California.</title>
        <authorList>
            <person name="Guilliams M."/>
            <person name="Hasenstab-Lehman K."/>
            <person name="Meyer R."/>
            <person name="Mcevoy S."/>
        </authorList>
    </citation>
    <scope>NUCLEOTIDE SEQUENCE [LARGE SCALE GENOMIC DNA]</scope>
    <source>
        <tissue evidence="4">Leaf</tissue>
    </source>
</reference>
<keyword evidence="5" id="KW-1185">Reference proteome</keyword>
<evidence type="ECO:0000256" key="2">
    <source>
        <dbReference type="SAM" id="Phobius"/>
    </source>
</evidence>
<evidence type="ECO:0000259" key="3">
    <source>
        <dbReference type="Pfam" id="PF14291"/>
    </source>
</evidence>
<keyword evidence="2" id="KW-0812">Transmembrane</keyword>
<feature type="compositionally biased region" description="Pro residues" evidence="1">
    <location>
        <begin position="28"/>
        <end position="44"/>
    </location>
</feature>
<dbReference type="AlphaFoldDB" id="A0AAP0CFN8"/>
<dbReference type="PANTHER" id="PTHR45749">
    <property type="match status" value="1"/>
</dbReference>
<dbReference type="Pfam" id="PF14291">
    <property type="entry name" value="DUF4371"/>
    <property type="match status" value="1"/>
</dbReference>
<dbReference type="InterPro" id="IPR012337">
    <property type="entry name" value="RNaseH-like_sf"/>
</dbReference>